<evidence type="ECO:0000256" key="4">
    <source>
        <dbReference type="ARBA" id="ARBA00022692"/>
    </source>
</evidence>
<comment type="similarity">
    <text evidence="2">Belongs to the DedA family.</text>
</comment>
<dbReference type="InterPro" id="IPR051311">
    <property type="entry name" value="DedA_domain"/>
</dbReference>
<feature type="transmembrane region" description="Helical" evidence="8">
    <location>
        <begin position="175"/>
        <end position="196"/>
    </location>
</feature>
<gene>
    <name evidence="10" type="ORF">CCASEI_10150</name>
</gene>
<evidence type="ECO:0000313" key="11">
    <source>
        <dbReference type="Proteomes" id="UP000019226"/>
    </source>
</evidence>
<comment type="subcellular location">
    <subcellularLocation>
        <location evidence="1">Cell membrane</location>
        <topology evidence="1">Multi-pass membrane protein</topology>
    </subcellularLocation>
</comment>
<dbReference type="Proteomes" id="UP000019226">
    <property type="component" value="Chromosome"/>
</dbReference>
<evidence type="ECO:0000256" key="2">
    <source>
        <dbReference type="ARBA" id="ARBA00010792"/>
    </source>
</evidence>
<feature type="domain" description="VTT" evidence="9">
    <location>
        <begin position="33"/>
        <end position="159"/>
    </location>
</feature>
<dbReference type="EMBL" id="CP004350">
    <property type="protein sequence ID" value="AHI20585.1"/>
    <property type="molecule type" value="Genomic_DNA"/>
</dbReference>
<feature type="compositionally biased region" description="Polar residues" evidence="7">
    <location>
        <begin position="214"/>
        <end position="232"/>
    </location>
</feature>
<evidence type="ECO:0000256" key="5">
    <source>
        <dbReference type="ARBA" id="ARBA00022989"/>
    </source>
</evidence>
<dbReference type="PANTHER" id="PTHR42709">
    <property type="entry name" value="ALKALINE PHOSPHATASE LIKE PROTEIN"/>
    <property type="match status" value="1"/>
</dbReference>
<keyword evidence="5 8" id="KW-1133">Transmembrane helix</keyword>
<protein>
    <recommendedName>
        <fullName evidence="9">VTT domain-containing protein</fullName>
    </recommendedName>
</protein>
<feature type="transmembrane region" description="Helical" evidence="8">
    <location>
        <begin position="7"/>
        <end position="26"/>
    </location>
</feature>
<dbReference type="PANTHER" id="PTHR42709:SF6">
    <property type="entry name" value="UNDECAPRENYL PHOSPHATE TRANSPORTER A"/>
    <property type="match status" value="1"/>
</dbReference>
<evidence type="ECO:0000259" key="9">
    <source>
        <dbReference type="Pfam" id="PF09335"/>
    </source>
</evidence>
<accession>A0ABM5PRF4</accession>
<evidence type="ECO:0000256" key="6">
    <source>
        <dbReference type="ARBA" id="ARBA00023136"/>
    </source>
</evidence>
<evidence type="ECO:0000256" key="1">
    <source>
        <dbReference type="ARBA" id="ARBA00004651"/>
    </source>
</evidence>
<sequence length="232" mass="25356">MQGIIDWIIQLMEVLGAPGVGIAILLENLFPPIPSEVVLPLAGFTISQGSLSFWPTFLWAMAGSILGAWLLYGLGAWIGAERLRKIADWMWLVEPEDVDNALHWFDKFGPASVFFGRFIPGIRSLISIPAGIDRLNPVKFTVWTTLGSAGWNALLIALGMWLGQSYTLVAHYVDQYSTVVYVLVALAVIAVIGLLIRRSKKRKAAAAERPESSQLSDASNLTDGNASARMNE</sequence>
<dbReference type="RefSeq" id="WP_006822978.1">
    <property type="nucleotide sequence ID" value="NZ_CP004350.1"/>
</dbReference>
<feature type="transmembrane region" description="Helical" evidence="8">
    <location>
        <begin position="140"/>
        <end position="163"/>
    </location>
</feature>
<keyword evidence="6 8" id="KW-0472">Membrane</keyword>
<name>A0ABM5PRF4_9CORY</name>
<feature type="region of interest" description="Disordered" evidence="7">
    <location>
        <begin position="204"/>
        <end position="232"/>
    </location>
</feature>
<organism evidence="10 11">
    <name type="scientific">Corynebacterium casei LMG S-19264</name>
    <dbReference type="NCBI Taxonomy" id="1285583"/>
    <lineage>
        <taxon>Bacteria</taxon>
        <taxon>Bacillati</taxon>
        <taxon>Actinomycetota</taxon>
        <taxon>Actinomycetes</taxon>
        <taxon>Mycobacteriales</taxon>
        <taxon>Corynebacteriaceae</taxon>
        <taxon>Corynebacterium</taxon>
    </lineage>
</organism>
<reference evidence="11" key="1">
    <citation type="submission" date="2013-02" db="EMBL/GenBank/DDBJ databases">
        <title>The complete genome sequence of Corynebacterium casei LMG S-19264 (=DSM 44701).</title>
        <authorList>
            <person name="Ruckert C."/>
            <person name="Albersmeier A."/>
            <person name="Kalinowski J."/>
        </authorList>
    </citation>
    <scope>NUCLEOTIDE SEQUENCE [LARGE SCALE GENOMIC DNA]</scope>
    <source>
        <strain evidence="11">LMG S-19264</strain>
    </source>
</reference>
<dbReference type="GeneID" id="82878141"/>
<feature type="transmembrane region" description="Helical" evidence="8">
    <location>
        <begin position="57"/>
        <end position="80"/>
    </location>
</feature>
<evidence type="ECO:0000256" key="7">
    <source>
        <dbReference type="SAM" id="MobiDB-lite"/>
    </source>
</evidence>
<evidence type="ECO:0000313" key="10">
    <source>
        <dbReference type="EMBL" id="AHI20585.1"/>
    </source>
</evidence>
<evidence type="ECO:0000256" key="3">
    <source>
        <dbReference type="ARBA" id="ARBA00022475"/>
    </source>
</evidence>
<proteinExistence type="inferred from homology"/>
<keyword evidence="4 8" id="KW-0812">Transmembrane</keyword>
<dbReference type="Pfam" id="PF09335">
    <property type="entry name" value="VTT_dom"/>
    <property type="match status" value="1"/>
</dbReference>
<dbReference type="InterPro" id="IPR032816">
    <property type="entry name" value="VTT_dom"/>
</dbReference>
<keyword evidence="11" id="KW-1185">Reference proteome</keyword>
<keyword evidence="3" id="KW-1003">Cell membrane</keyword>
<evidence type="ECO:0000256" key="8">
    <source>
        <dbReference type="SAM" id="Phobius"/>
    </source>
</evidence>